<dbReference type="EMBL" id="BLXT01005746">
    <property type="protein sequence ID" value="GFO25312.1"/>
    <property type="molecule type" value="Genomic_DNA"/>
</dbReference>
<reference evidence="1 2" key="1">
    <citation type="journal article" date="2021" name="Elife">
        <title>Chloroplast acquisition without the gene transfer in kleptoplastic sea slugs, Plakobranchus ocellatus.</title>
        <authorList>
            <person name="Maeda T."/>
            <person name="Takahashi S."/>
            <person name="Yoshida T."/>
            <person name="Shimamura S."/>
            <person name="Takaki Y."/>
            <person name="Nagai Y."/>
            <person name="Toyoda A."/>
            <person name="Suzuki Y."/>
            <person name="Arimoto A."/>
            <person name="Ishii H."/>
            <person name="Satoh N."/>
            <person name="Nishiyama T."/>
            <person name="Hasebe M."/>
            <person name="Maruyama T."/>
            <person name="Minagawa J."/>
            <person name="Obokata J."/>
            <person name="Shigenobu S."/>
        </authorList>
    </citation>
    <scope>NUCLEOTIDE SEQUENCE [LARGE SCALE GENOMIC DNA]</scope>
</reference>
<proteinExistence type="predicted"/>
<comment type="caution">
    <text evidence="1">The sequence shown here is derived from an EMBL/GenBank/DDBJ whole genome shotgun (WGS) entry which is preliminary data.</text>
</comment>
<dbReference type="AlphaFoldDB" id="A0AAV4C1T8"/>
<protein>
    <submittedName>
        <fullName evidence="1">Uncharacterized protein</fullName>
    </submittedName>
</protein>
<organism evidence="1 2">
    <name type="scientific">Plakobranchus ocellatus</name>
    <dbReference type="NCBI Taxonomy" id="259542"/>
    <lineage>
        <taxon>Eukaryota</taxon>
        <taxon>Metazoa</taxon>
        <taxon>Spiralia</taxon>
        <taxon>Lophotrochozoa</taxon>
        <taxon>Mollusca</taxon>
        <taxon>Gastropoda</taxon>
        <taxon>Heterobranchia</taxon>
        <taxon>Euthyneura</taxon>
        <taxon>Panpulmonata</taxon>
        <taxon>Sacoglossa</taxon>
        <taxon>Placobranchoidea</taxon>
        <taxon>Plakobranchidae</taxon>
        <taxon>Plakobranchus</taxon>
    </lineage>
</organism>
<evidence type="ECO:0000313" key="2">
    <source>
        <dbReference type="Proteomes" id="UP000735302"/>
    </source>
</evidence>
<keyword evidence="2" id="KW-1185">Reference proteome</keyword>
<evidence type="ECO:0000313" key="1">
    <source>
        <dbReference type="EMBL" id="GFO25312.1"/>
    </source>
</evidence>
<name>A0AAV4C1T8_9GAST</name>
<gene>
    <name evidence="1" type="ORF">PoB_005181700</name>
</gene>
<dbReference type="Proteomes" id="UP000735302">
    <property type="component" value="Unassembled WGS sequence"/>
</dbReference>
<sequence>MLQVIVCFSADWNGCRRGVALLVLMPSTNHNGFHDVVPKVSETDKLWMFYIKKDFSHWSRLYVPKSMVHRKIPWKEDLPSGTHGVVALSSPEGFDMPPNGFIGFLQYYIRSTERSHGRKTFLVAPMV</sequence>
<accession>A0AAV4C1T8</accession>